<dbReference type="PANTHER" id="PTHR30408:SF12">
    <property type="entry name" value="TYPE I RESTRICTION ENZYME MJAVIII SPECIFICITY SUBUNIT"/>
    <property type="match status" value="1"/>
</dbReference>
<dbReference type="Proteomes" id="UP000242470">
    <property type="component" value="Unassembled WGS sequence"/>
</dbReference>
<keyword evidence="3" id="KW-0255">Endonuclease</keyword>
<reference evidence="3 4" key="1">
    <citation type="submission" date="2017-08" db="EMBL/GenBank/DDBJ databases">
        <title>Draft genome sequences of 64 type strains of genus Staph aureus.</title>
        <authorList>
            <person name="Cole K."/>
            <person name="Golubchik T."/>
            <person name="Russell J."/>
            <person name="Foster D."/>
            <person name="Llewelyn M."/>
            <person name="Wilson D."/>
            <person name="Crook D."/>
            <person name="Paul J."/>
        </authorList>
    </citation>
    <scope>NUCLEOTIDE SEQUENCE [LARGE SCALE GENOMIC DNA]</scope>
    <source>
        <strain evidence="3 4">NCTC 12101</strain>
    </source>
</reference>
<dbReference type="InterPro" id="IPR052021">
    <property type="entry name" value="Type-I_RS_S_subunit"/>
</dbReference>
<accession>A0AAP8PPA2</accession>
<protein>
    <submittedName>
        <fullName evidence="3">Restriction endonuclease subunit S</fullName>
    </submittedName>
</protein>
<dbReference type="PANTHER" id="PTHR30408">
    <property type="entry name" value="TYPE-1 RESTRICTION ENZYME ECOKI SPECIFICITY PROTEIN"/>
    <property type="match status" value="1"/>
</dbReference>
<keyword evidence="3" id="KW-0378">Hydrolase</keyword>
<dbReference type="SUPFAM" id="SSF116734">
    <property type="entry name" value="DNA methylase specificity domain"/>
    <property type="match status" value="1"/>
</dbReference>
<evidence type="ECO:0000256" key="2">
    <source>
        <dbReference type="ARBA" id="ARBA00023125"/>
    </source>
</evidence>
<comment type="caution">
    <text evidence="3">The sequence shown here is derived from an EMBL/GenBank/DDBJ whole genome shotgun (WGS) entry which is preliminary data.</text>
</comment>
<keyword evidence="3" id="KW-0540">Nuclease</keyword>
<sequence>VITRNKIGTVIFSPIHITFEVNENYDPIFIEKMITRWDFINKIRKFEEGTVYERMAVKPEDFLTYETAIPFLEEQQKIGDFFNDFDILIEKQSQKIDLLKQRKQGFLQKMFV</sequence>
<dbReference type="AlphaFoldDB" id="A0AAP8PPA2"/>
<proteinExistence type="predicted"/>
<dbReference type="GO" id="GO:0003677">
    <property type="term" value="F:DNA binding"/>
    <property type="evidence" value="ECO:0007669"/>
    <property type="project" value="UniProtKB-KW"/>
</dbReference>
<evidence type="ECO:0000313" key="4">
    <source>
        <dbReference type="Proteomes" id="UP000242470"/>
    </source>
</evidence>
<dbReference type="InterPro" id="IPR044946">
    <property type="entry name" value="Restrct_endonuc_typeI_TRD_sf"/>
</dbReference>
<organism evidence="3 4">
    <name type="scientific">Staphylococcus auricularis</name>
    <dbReference type="NCBI Taxonomy" id="29379"/>
    <lineage>
        <taxon>Bacteria</taxon>
        <taxon>Bacillati</taxon>
        <taxon>Bacillota</taxon>
        <taxon>Bacilli</taxon>
        <taxon>Bacillales</taxon>
        <taxon>Staphylococcaceae</taxon>
        <taxon>Staphylococcus</taxon>
    </lineage>
</organism>
<keyword evidence="2" id="KW-0238">DNA-binding</keyword>
<dbReference type="GO" id="GO:0004519">
    <property type="term" value="F:endonuclease activity"/>
    <property type="evidence" value="ECO:0007669"/>
    <property type="project" value="UniProtKB-KW"/>
</dbReference>
<feature type="non-terminal residue" evidence="3">
    <location>
        <position position="1"/>
    </location>
</feature>
<dbReference type="EMBL" id="PPQW01000024">
    <property type="protein sequence ID" value="PNZ67705.1"/>
    <property type="molecule type" value="Genomic_DNA"/>
</dbReference>
<dbReference type="Gene3D" id="3.90.220.20">
    <property type="entry name" value="DNA methylase specificity domains"/>
    <property type="match status" value="1"/>
</dbReference>
<gene>
    <name evidence="3" type="ORF">CD158_05365</name>
</gene>
<evidence type="ECO:0000313" key="3">
    <source>
        <dbReference type="EMBL" id="PNZ67705.1"/>
    </source>
</evidence>
<keyword evidence="1" id="KW-0680">Restriction system</keyword>
<dbReference type="GO" id="GO:0009307">
    <property type="term" value="P:DNA restriction-modification system"/>
    <property type="evidence" value="ECO:0007669"/>
    <property type="project" value="UniProtKB-KW"/>
</dbReference>
<evidence type="ECO:0000256" key="1">
    <source>
        <dbReference type="ARBA" id="ARBA00022747"/>
    </source>
</evidence>
<name>A0AAP8PPA2_9STAP</name>